<dbReference type="Pfam" id="PF14436">
    <property type="entry name" value="EndoU_bacteria"/>
    <property type="match status" value="1"/>
</dbReference>
<evidence type="ECO:0000313" key="6">
    <source>
        <dbReference type="Proteomes" id="UP000630615"/>
    </source>
</evidence>
<evidence type="ECO:0000256" key="1">
    <source>
        <dbReference type="ARBA" id="ARBA00034117"/>
    </source>
</evidence>
<organism evidence="5 6">
    <name type="scientific">Enterococcus wangshanyuanii</name>
    <dbReference type="NCBI Taxonomy" id="2005703"/>
    <lineage>
        <taxon>Bacteria</taxon>
        <taxon>Bacillati</taxon>
        <taxon>Bacillota</taxon>
        <taxon>Bacilli</taxon>
        <taxon>Lactobacillales</taxon>
        <taxon>Enterococcaceae</taxon>
        <taxon>Enterococcus</taxon>
    </lineage>
</organism>
<evidence type="ECO:0000256" key="3">
    <source>
        <dbReference type="SAM" id="MobiDB-lite"/>
    </source>
</evidence>
<reference evidence="6" key="1">
    <citation type="journal article" date="2019" name="Int. J. Syst. Evol. Microbiol.">
        <title>The Global Catalogue of Microorganisms (GCM) 10K type strain sequencing project: providing services to taxonomists for standard genome sequencing and annotation.</title>
        <authorList>
            <consortium name="The Broad Institute Genomics Platform"/>
            <consortium name="The Broad Institute Genome Sequencing Center for Infectious Disease"/>
            <person name="Wu L."/>
            <person name="Ma J."/>
        </authorList>
    </citation>
    <scope>NUCLEOTIDE SEQUENCE [LARGE SCALE GENOMIC DNA]</scope>
    <source>
        <strain evidence="6">CGMCC 1.15942</strain>
    </source>
</reference>
<accession>A0ABQ1PUJ2</accession>
<name>A0ABQ1PUJ2_9ENTE</name>
<protein>
    <recommendedName>
        <fullName evidence="4">LXG domain-containing protein</fullName>
    </recommendedName>
</protein>
<keyword evidence="2" id="KW-0175">Coiled coil</keyword>
<sequence>MGLIYSSSDSSQLISALQKNLQSGKEASEQLKSGSQQVIAAVDGKTLSGAAYTAGKGLFSDLILPTISKVTSAIDSIESELQTYSSADALVSGEGTLDEDKLMQQIATKKAMKASVDASAALARALSRNNPVAKVLDALLNVQSNLARMSNDFEDDIRELEKKLEKLRTFSSQTNGLFSNSLNDMKVAMQNCLILENTIVNSDGSYSLPEGVDKSWFNQLKKASDLNGVTGDKQPDVGNREYKLIDLGYGKIWLWVEKGKTTATAEDITVSLAYNEWLSRMIAKHGLGFVQGDRGKGMDELFYEQNATLIKELSTGIDSVTGKKLTTAEKLGKASLVANGLITMGVMVKGVVNISTPKNNLPNKKPVIQGSKNGKNYTLDKNKCNGNKPYKKASGANVKNSVPDSTLKHADLGDFNTNNRLVNGGHGQSNMDYLKENNIDFNVVKEYPNGVRTGNIPSHKNKMKRTGNGQSWFPKEWNDSKIRDAGNHINNLPQNKNLPDGQWAFGDYDGVRVGIIKKDGEVTTIIPDNSRQP</sequence>
<dbReference type="EMBL" id="BMKI01000016">
    <property type="protein sequence ID" value="GGD03820.1"/>
    <property type="molecule type" value="Genomic_DNA"/>
</dbReference>
<dbReference type="InterPro" id="IPR029501">
    <property type="entry name" value="EndoU_bac"/>
</dbReference>
<dbReference type="PROSITE" id="PS51756">
    <property type="entry name" value="LXG"/>
    <property type="match status" value="1"/>
</dbReference>
<feature type="domain" description="LXG" evidence="4">
    <location>
        <begin position="4"/>
        <end position="237"/>
    </location>
</feature>
<evidence type="ECO:0000259" key="4">
    <source>
        <dbReference type="PROSITE" id="PS51756"/>
    </source>
</evidence>
<evidence type="ECO:0000256" key="2">
    <source>
        <dbReference type="SAM" id="Coils"/>
    </source>
</evidence>
<dbReference type="Proteomes" id="UP000630615">
    <property type="component" value="Unassembled WGS sequence"/>
</dbReference>
<dbReference type="InterPro" id="IPR006829">
    <property type="entry name" value="LXG_dom"/>
</dbReference>
<comment type="similarity">
    <text evidence="1">In the N-terminal section; belongs to the LXG family.</text>
</comment>
<feature type="coiled-coil region" evidence="2">
    <location>
        <begin position="143"/>
        <end position="170"/>
    </location>
</feature>
<comment type="caution">
    <text evidence="5">The sequence shown here is derived from an EMBL/GenBank/DDBJ whole genome shotgun (WGS) entry which is preliminary data.</text>
</comment>
<proteinExistence type="inferred from homology"/>
<dbReference type="Pfam" id="PF04740">
    <property type="entry name" value="LXG"/>
    <property type="match status" value="1"/>
</dbReference>
<gene>
    <name evidence="5" type="ORF">GCM10011573_36640</name>
</gene>
<evidence type="ECO:0000313" key="5">
    <source>
        <dbReference type="EMBL" id="GGD03820.1"/>
    </source>
</evidence>
<keyword evidence="6" id="KW-1185">Reference proteome</keyword>
<feature type="region of interest" description="Disordered" evidence="3">
    <location>
        <begin position="452"/>
        <end position="474"/>
    </location>
</feature>
<dbReference type="RefSeq" id="WP_088270943.1">
    <property type="nucleotide sequence ID" value="NZ_BMKI01000016.1"/>
</dbReference>